<sequence length="236" mass="27555">MAKLTHETWTDEVPTFAHDDETKGALATLKWAYDYYGDSIVYACSFGIEGIVLIDLIAKVNPKARIVFLDTGVHFQETYDVIDKIQERFPDLNIEMKKPSLNLEQQAEQYGDKLWEREPNQCCYIRKILPLEQTLSEVDAWISGLRRDQSETRKNTNFINKDNRFNKIKVCPLIHWTWKEIWRYVYKHDLPYNELHDKGYPSIGCAPCTAPAYNMDDLRSGRWTGNQKVECGLHES</sequence>
<name>A0A1I6A4N9_9BACI</name>
<evidence type="ECO:0000256" key="1">
    <source>
        <dbReference type="ARBA" id="ARBA00009732"/>
    </source>
</evidence>
<comment type="similarity">
    <text evidence="1 12">Belongs to the PAPS reductase family. CysH subfamily.</text>
</comment>
<dbReference type="RefSeq" id="WP_061804564.1">
    <property type="nucleotide sequence ID" value="NZ_FOXX01000005.1"/>
</dbReference>
<keyword evidence="4 12" id="KW-0408">Iron</keyword>
<dbReference type="InterPro" id="IPR014729">
    <property type="entry name" value="Rossmann-like_a/b/a_fold"/>
</dbReference>
<dbReference type="InterPro" id="IPR004511">
    <property type="entry name" value="PAPS/APS_Rdtase"/>
</dbReference>
<comment type="pathway">
    <text evidence="7 12">Sulfur metabolism; hydrogen sulfide biosynthesis; sulfite from sulfate.</text>
</comment>
<evidence type="ECO:0000256" key="2">
    <source>
        <dbReference type="ARBA" id="ARBA00022490"/>
    </source>
</evidence>
<feature type="binding site" evidence="12">
    <location>
        <position position="208"/>
    </location>
    <ligand>
        <name>[4Fe-4S] cluster</name>
        <dbReference type="ChEBI" id="CHEBI:49883"/>
    </ligand>
</feature>
<protein>
    <recommendedName>
        <fullName evidence="9 12">Adenosine 5'-phosphosulfate reductase</fullName>
        <shortName evidence="12">APS reductase</shortName>
        <ecNumber evidence="8 12">1.8.4.10</ecNumber>
    </recommendedName>
    <alternativeName>
        <fullName evidence="11 12">5'-adenylylsulfate reductase</fullName>
    </alternativeName>
    <alternativeName>
        <fullName evidence="10 12">Thioredoxin-dependent 5'-adenylylsulfate reductase</fullName>
    </alternativeName>
</protein>
<evidence type="ECO:0000256" key="4">
    <source>
        <dbReference type="ARBA" id="ARBA00023004"/>
    </source>
</evidence>
<evidence type="ECO:0000256" key="6">
    <source>
        <dbReference type="ARBA" id="ARBA00024298"/>
    </source>
</evidence>
<dbReference type="GeneID" id="93711166"/>
<dbReference type="SUPFAM" id="SSF52402">
    <property type="entry name" value="Adenine nucleotide alpha hydrolases-like"/>
    <property type="match status" value="1"/>
</dbReference>
<dbReference type="EC" id="1.8.4.10" evidence="8 12"/>
<comment type="cofactor">
    <cofactor evidence="12">
        <name>[4Fe-4S] cluster</name>
        <dbReference type="ChEBI" id="CHEBI:49883"/>
    </cofactor>
    <text evidence="12">Binds 1 [4Fe-4S] cluster per subunit.</text>
</comment>
<comment type="caution">
    <text evidence="14">The sequence shown here is derived from an EMBL/GenBank/DDBJ whole genome shotgun (WGS) entry which is preliminary data.</text>
</comment>
<comment type="subcellular location">
    <subcellularLocation>
        <location evidence="12">Cytoplasm</location>
    </subcellularLocation>
</comment>
<feature type="binding site" evidence="12">
    <location>
        <position position="122"/>
    </location>
    <ligand>
        <name>[4Fe-4S] cluster</name>
        <dbReference type="ChEBI" id="CHEBI:49883"/>
    </ligand>
</feature>
<dbReference type="InterPro" id="IPR002500">
    <property type="entry name" value="PAPS_reduct_dom"/>
</dbReference>
<dbReference type="PIRSF" id="PIRSF000857">
    <property type="entry name" value="PAPS_reductase"/>
    <property type="match status" value="1"/>
</dbReference>
<dbReference type="HAMAP" id="MF_00063">
    <property type="entry name" value="CysH"/>
    <property type="match status" value="1"/>
</dbReference>
<dbReference type="Pfam" id="PF01507">
    <property type="entry name" value="PAPS_reduct"/>
    <property type="match status" value="1"/>
</dbReference>
<comment type="function">
    <text evidence="6 12">Catalyzes the formation of sulfite from adenosine 5'-phosphosulfate (APS) using thioredoxin as an electron donor.</text>
</comment>
<dbReference type="NCBIfam" id="TIGR02055">
    <property type="entry name" value="APS_reductase"/>
    <property type="match status" value="1"/>
</dbReference>
<dbReference type="InterPro" id="IPR011798">
    <property type="entry name" value="APS_reductase"/>
</dbReference>
<accession>A0A1I6A4N9</accession>
<keyword evidence="15" id="KW-1185">Reference proteome</keyword>
<feature type="binding site" evidence="12">
    <location>
        <position position="205"/>
    </location>
    <ligand>
        <name>[4Fe-4S] cluster</name>
        <dbReference type="ChEBI" id="CHEBI:49883"/>
    </ligand>
</feature>
<reference evidence="14 15" key="1">
    <citation type="submission" date="2016-10" db="EMBL/GenBank/DDBJ databases">
        <authorList>
            <person name="Varghese N."/>
            <person name="Submissions S."/>
        </authorList>
    </citation>
    <scope>NUCLEOTIDE SEQUENCE [LARGE SCALE GENOMIC DNA]</scope>
    <source>
        <strain evidence="14 15">DSM 13796</strain>
    </source>
</reference>
<proteinExistence type="inferred from homology"/>
<evidence type="ECO:0000259" key="13">
    <source>
        <dbReference type="Pfam" id="PF01507"/>
    </source>
</evidence>
<evidence type="ECO:0000313" key="14">
    <source>
        <dbReference type="EMBL" id="SFQ63701.1"/>
    </source>
</evidence>
<comment type="catalytic activity">
    <reaction evidence="12">
        <text>[thioredoxin]-disulfide + sulfite + AMP + 2 H(+) = adenosine 5'-phosphosulfate + [thioredoxin]-dithiol</text>
        <dbReference type="Rhea" id="RHEA:21976"/>
        <dbReference type="Rhea" id="RHEA-COMP:10698"/>
        <dbReference type="Rhea" id="RHEA-COMP:10700"/>
        <dbReference type="ChEBI" id="CHEBI:15378"/>
        <dbReference type="ChEBI" id="CHEBI:17359"/>
        <dbReference type="ChEBI" id="CHEBI:29950"/>
        <dbReference type="ChEBI" id="CHEBI:50058"/>
        <dbReference type="ChEBI" id="CHEBI:58243"/>
        <dbReference type="ChEBI" id="CHEBI:456215"/>
        <dbReference type="EC" id="1.8.4.10"/>
    </reaction>
</comment>
<dbReference type="Proteomes" id="UP000182762">
    <property type="component" value="Unassembled WGS sequence"/>
</dbReference>
<evidence type="ECO:0000256" key="11">
    <source>
        <dbReference type="ARBA" id="ARBA00032041"/>
    </source>
</evidence>
<organism evidence="14 15">
    <name type="scientific">Priestia endophytica DSM 13796</name>
    <dbReference type="NCBI Taxonomy" id="1121089"/>
    <lineage>
        <taxon>Bacteria</taxon>
        <taxon>Bacillati</taxon>
        <taxon>Bacillota</taxon>
        <taxon>Bacilli</taxon>
        <taxon>Bacillales</taxon>
        <taxon>Bacillaceae</taxon>
        <taxon>Priestia</taxon>
    </lineage>
</organism>
<dbReference type="PANTHER" id="PTHR46509:SF1">
    <property type="entry name" value="PHOSPHOADENOSINE PHOSPHOSULFATE REDUCTASE"/>
    <property type="match status" value="1"/>
</dbReference>
<keyword evidence="12" id="KW-0479">Metal-binding</keyword>
<keyword evidence="5 12" id="KW-0411">Iron-sulfur</keyword>
<evidence type="ECO:0000256" key="8">
    <source>
        <dbReference type="ARBA" id="ARBA00024386"/>
    </source>
</evidence>
<evidence type="ECO:0000313" key="15">
    <source>
        <dbReference type="Proteomes" id="UP000182762"/>
    </source>
</evidence>
<dbReference type="Gene3D" id="3.40.50.620">
    <property type="entry name" value="HUPs"/>
    <property type="match status" value="1"/>
</dbReference>
<evidence type="ECO:0000256" key="3">
    <source>
        <dbReference type="ARBA" id="ARBA00023002"/>
    </source>
</evidence>
<dbReference type="NCBIfam" id="NF002537">
    <property type="entry name" value="PRK02090.1"/>
    <property type="match status" value="1"/>
</dbReference>
<keyword evidence="2 12" id="KW-0963">Cytoplasm</keyword>
<feature type="active site" description="Nucleophile; cysteine thiosulfonate intermediate" evidence="12">
    <location>
        <position position="231"/>
    </location>
</feature>
<evidence type="ECO:0000256" key="7">
    <source>
        <dbReference type="ARBA" id="ARBA00024327"/>
    </source>
</evidence>
<evidence type="ECO:0000256" key="5">
    <source>
        <dbReference type="ARBA" id="ARBA00023014"/>
    </source>
</evidence>
<dbReference type="PANTHER" id="PTHR46509">
    <property type="entry name" value="PHOSPHOADENOSINE PHOSPHOSULFATE REDUCTASE"/>
    <property type="match status" value="1"/>
</dbReference>
<keyword evidence="3 12" id="KW-0560">Oxidoreductase</keyword>
<gene>
    <name evidence="12" type="primary">cysH</name>
    <name evidence="14" type="ORF">SAMN02745910_02518</name>
</gene>
<dbReference type="EMBL" id="FOXX01000005">
    <property type="protein sequence ID" value="SFQ63701.1"/>
    <property type="molecule type" value="Genomic_DNA"/>
</dbReference>
<evidence type="ECO:0000256" key="9">
    <source>
        <dbReference type="ARBA" id="ARBA00029514"/>
    </source>
</evidence>
<dbReference type="NCBIfam" id="TIGR00434">
    <property type="entry name" value="cysH"/>
    <property type="match status" value="1"/>
</dbReference>
<feature type="binding site" evidence="12">
    <location>
        <position position="123"/>
    </location>
    <ligand>
        <name>[4Fe-4S] cluster</name>
        <dbReference type="ChEBI" id="CHEBI:49883"/>
    </ligand>
</feature>
<evidence type="ECO:0000256" key="12">
    <source>
        <dbReference type="HAMAP-Rule" id="MF_00063"/>
    </source>
</evidence>
<evidence type="ECO:0000256" key="10">
    <source>
        <dbReference type="ARBA" id="ARBA00030894"/>
    </source>
</evidence>
<dbReference type="CDD" id="cd23945">
    <property type="entry name" value="PAPS_reductase"/>
    <property type="match status" value="1"/>
</dbReference>
<feature type="domain" description="Phosphoadenosine phosphosulphate reductase" evidence="13">
    <location>
        <begin position="40"/>
        <end position="211"/>
    </location>
</feature>